<accession>A0A4P2QP57</accession>
<sequence length="347" mass="37841">MRTRALLSLVSLDGQPPSELRLFRAGQNKTTKGTYVFSERSATAVMAAFKEHGVELPFDYGHAMAVGANLSDDGKAAGWFTLEVRGGELWAVSIRWTDKAAKEIAAREWRYVSPWFEYDPESREITTIINVALTNIPATHEAQPLMAASLLEFLENSMREKIVSLLGLSAEATDEEIAAAVEAITKKLASAEEELSKAAKAAEETKANILAAGTTLIETTDWGSKVEELSRQLTARDAAVEALSKEVETLKAEKLSVERKGLIEEGIRSFKIAPAQRAYFEKKTLEDIREYLSVAPVLVPPSVTPSGEPLVSLTDEDKAMAEKLGLTPDQMAKGKEVLARKAFTASP</sequence>
<evidence type="ECO:0000313" key="2">
    <source>
        <dbReference type="EMBL" id="AUX31934.1"/>
    </source>
</evidence>
<dbReference type="InterPro" id="IPR012106">
    <property type="entry name" value="Phage_Mu_Gp1"/>
</dbReference>
<dbReference type="RefSeq" id="WP_129575633.1">
    <property type="nucleotide sequence ID" value="NZ_CP012672.1"/>
</dbReference>
<keyword evidence="1" id="KW-0175">Coiled coil</keyword>
<name>A0A4P2QP57_SORCE</name>
<dbReference type="Proteomes" id="UP000295497">
    <property type="component" value="Chromosome"/>
</dbReference>
<organism evidence="2 3">
    <name type="scientific">Sorangium cellulosum</name>
    <name type="common">Polyangium cellulosum</name>
    <dbReference type="NCBI Taxonomy" id="56"/>
    <lineage>
        <taxon>Bacteria</taxon>
        <taxon>Pseudomonadati</taxon>
        <taxon>Myxococcota</taxon>
        <taxon>Polyangia</taxon>
        <taxon>Polyangiales</taxon>
        <taxon>Polyangiaceae</taxon>
        <taxon>Sorangium</taxon>
    </lineage>
</organism>
<gene>
    <name evidence="2" type="ORF">SOCE836_040690</name>
</gene>
<evidence type="ECO:0000256" key="1">
    <source>
        <dbReference type="SAM" id="Coils"/>
    </source>
</evidence>
<proteinExistence type="predicted"/>
<evidence type="ECO:0008006" key="4">
    <source>
        <dbReference type="Google" id="ProtNLM"/>
    </source>
</evidence>
<feature type="coiled-coil region" evidence="1">
    <location>
        <begin position="181"/>
        <end position="260"/>
    </location>
</feature>
<dbReference type="AlphaFoldDB" id="A0A4P2QP57"/>
<dbReference type="Pfam" id="PF10123">
    <property type="entry name" value="Mu-like_Pro"/>
    <property type="match status" value="1"/>
</dbReference>
<reference evidence="2 3" key="1">
    <citation type="submission" date="2015-09" db="EMBL/GenBank/DDBJ databases">
        <title>Sorangium comparison.</title>
        <authorList>
            <person name="Zaburannyi N."/>
            <person name="Bunk B."/>
            <person name="Overmann J."/>
            <person name="Mueller R."/>
        </authorList>
    </citation>
    <scope>NUCLEOTIDE SEQUENCE [LARGE SCALE GENOMIC DNA]</scope>
    <source>
        <strain evidence="2 3">So ce836</strain>
    </source>
</reference>
<evidence type="ECO:0000313" key="3">
    <source>
        <dbReference type="Proteomes" id="UP000295497"/>
    </source>
</evidence>
<dbReference type="PIRSF" id="PIRSF016624">
    <property type="entry name" value="Mu_prophg_I"/>
    <property type="match status" value="1"/>
</dbReference>
<dbReference type="EMBL" id="CP012672">
    <property type="protein sequence ID" value="AUX31934.1"/>
    <property type="molecule type" value="Genomic_DNA"/>
</dbReference>
<protein>
    <recommendedName>
        <fullName evidence="4">Mu-like prophage I protein</fullName>
    </recommendedName>
</protein>